<dbReference type="SUPFAM" id="SSF56672">
    <property type="entry name" value="DNA/RNA polymerases"/>
    <property type="match status" value="1"/>
</dbReference>
<evidence type="ECO:0000256" key="3">
    <source>
        <dbReference type="SAM" id="MobiDB-lite"/>
    </source>
</evidence>
<feature type="compositionally biased region" description="Polar residues" evidence="3">
    <location>
        <begin position="596"/>
        <end position="606"/>
    </location>
</feature>
<dbReference type="InterPro" id="IPR012337">
    <property type="entry name" value="RNaseH-like_sf"/>
</dbReference>
<keyword evidence="2" id="KW-0378">Hydrolase</keyword>
<dbReference type="GO" id="GO:0003676">
    <property type="term" value="F:nucleic acid binding"/>
    <property type="evidence" value="ECO:0007669"/>
    <property type="project" value="InterPro"/>
</dbReference>
<organism evidence="5 6">
    <name type="scientific">Cucumis melo var. makuwa</name>
    <name type="common">Oriental melon</name>
    <dbReference type="NCBI Taxonomy" id="1194695"/>
    <lineage>
        <taxon>Eukaryota</taxon>
        <taxon>Viridiplantae</taxon>
        <taxon>Streptophyta</taxon>
        <taxon>Embryophyta</taxon>
        <taxon>Tracheophyta</taxon>
        <taxon>Spermatophyta</taxon>
        <taxon>Magnoliopsida</taxon>
        <taxon>eudicotyledons</taxon>
        <taxon>Gunneridae</taxon>
        <taxon>Pentapetalae</taxon>
        <taxon>rosids</taxon>
        <taxon>fabids</taxon>
        <taxon>Cucurbitales</taxon>
        <taxon>Cucurbitaceae</taxon>
        <taxon>Benincaseae</taxon>
        <taxon>Cucumis</taxon>
    </lineage>
</organism>
<feature type="region of interest" description="Disordered" evidence="3">
    <location>
        <begin position="594"/>
        <end position="672"/>
    </location>
</feature>
<dbReference type="InterPro" id="IPR001584">
    <property type="entry name" value="Integrase_cat-core"/>
</dbReference>
<keyword evidence="1" id="KW-0479">Metal-binding</keyword>
<dbReference type="PANTHER" id="PTHR42648:SF22">
    <property type="entry name" value="REVERSE TRANSCRIPTASE TY1_COPIA-TYPE DOMAIN-CONTAINING PROTEIN"/>
    <property type="match status" value="1"/>
</dbReference>
<dbReference type="Gene3D" id="3.30.420.10">
    <property type="entry name" value="Ribonuclease H-like superfamily/Ribonuclease H"/>
    <property type="match status" value="1"/>
</dbReference>
<dbReference type="OrthoDB" id="1750639at2759"/>
<dbReference type="AlphaFoldDB" id="A0A5A7UIG1"/>
<dbReference type="Pfam" id="PF00665">
    <property type="entry name" value="rve"/>
    <property type="match status" value="1"/>
</dbReference>
<dbReference type="InterPro" id="IPR039537">
    <property type="entry name" value="Retrotran_Ty1/copia-like"/>
</dbReference>
<feature type="region of interest" description="Disordered" evidence="3">
    <location>
        <begin position="94"/>
        <end position="147"/>
    </location>
</feature>
<comment type="caution">
    <text evidence="5">The sequence shown here is derived from an EMBL/GenBank/DDBJ whole genome shotgun (WGS) entry which is preliminary data.</text>
</comment>
<dbReference type="PROSITE" id="PS50994">
    <property type="entry name" value="INTEGRASE"/>
    <property type="match status" value="1"/>
</dbReference>
<keyword evidence="5" id="KW-0548">Nucleotidyltransferase</keyword>
<keyword evidence="5" id="KW-0695">RNA-directed DNA polymerase</keyword>
<dbReference type="InterPro" id="IPR013103">
    <property type="entry name" value="RVT_2"/>
</dbReference>
<feature type="compositionally biased region" description="Basic and acidic residues" evidence="3">
    <location>
        <begin position="643"/>
        <end position="672"/>
    </location>
</feature>
<evidence type="ECO:0000313" key="6">
    <source>
        <dbReference type="Proteomes" id="UP000321393"/>
    </source>
</evidence>
<evidence type="ECO:0000259" key="4">
    <source>
        <dbReference type="PROSITE" id="PS50994"/>
    </source>
</evidence>
<dbReference type="CDD" id="cd09272">
    <property type="entry name" value="RNase_HI_RT_Ty1"/>
    <property type="match status" value="1"/>
</dbReference>
<evidence type="ECO:0000256" key="1">
    <source>
        <dbReference type="ARBA" id="ARBA00022723"/>
    </source>
</evidence>
<proteinExistence type="predicted"/>
<dbReference type="Pfam" id="PF25597">
    <property type="entry name" value="SH3_retrovirus"/>
    <property type="match status" value="1"/>
</dbReference>
<evidence type="ECO:0000313" key="5">
    <source>
        <dbReference type="EMBL" id="KAA0055040.1"/>
    </source>
</evidence>
<dbReference type="GO" id="GO:0015074">
    <property type="term" value="P:DNA integration"/>
    <property type="evidence" value="ECO:0007669"/>
    <property type="project" value="InterPro"/>
</dbReference>
<evidence type="ECO:0000256" key="2">
    <source>
        <dbReference type="ARBA" id="ARBA00022801"/>
    </source>
</evidence>
<keyword evidence="5" id="KW-0808">Transferase</keyword>
<dbReference type="InterPro" id="IPR043502">
    <property type="entry name" value="DNA/RNA_pol_sf"/>
</dbReference>
<dbReference type="InterPro" id="IPR057670">
    <property type="entry name" value="SH3_retrovirus"/>
</dbReference>
<dbReference type="GO" id="GO:0016787">
    <property type="term" value="F:hydrolase activity"/>
    <property type="evidence" value="ECO:0007669"/>
    <property type="project" value="UniProtKB-KW"/>
</dbReference>
<dbReference type="PANTHER" id="PTHR42648">
    <property type="entry name" value="TRANSPOSASE, PUTATIVE-RELATED"/>
    <property type="match status" value="1"/>
</dbReference>
<dbReference type="GO" id="GO:0046872">
    <property type="term" value="F:metal ion binding"/>
    <property type="evidence" value="ECO:0007669"/>
    <property type="project" value="UniProtKB-KW"/>
</dbReference>
<protein>
    <submittedName>
        <fullName evidence="5">Reverse transcriptase</fullName>
    </submittedName>
</protein>
<dbReference type="Pfam" id="PF07727">
    <property type="entry name" value="RVT_2"/>
    <property type="match status" value="1"/>
</dbReference>
<dbReference type="EMBL" id="SSTE01008633">
    <property type="protein sequence ID" value="KAA0055040.1"/>
    <property type="molecule type" value="Genomic_DNA"/>
</dbReference>
<gene>
    <name evidence="5" type="ORF">E6C27_scaffold43052G002070</name>
</gene>
<accession>A0A5A7UIG1</accession>
<reference evidence="5 6" key="1">
    <citation type="submission" date="2019-08" db="EMBL/GenBank/DDBJ databases">
        <title>Draft genome sequences of two oriental melons (Cucumis melo L. var makuwa).</title>
        <authorList>
            <person name="Kwon S.-Y."/>
        </authorList>
    </citation>
    <scope>NUCLEOTIDE SEQUENCE [LARGE SCALE GENOMIC DNA]</scope>
    <source>
        <strain evidence="6">cv. SW 3</strain>
        <tissue evidence="5">Leaf</tissue>
    </source>
</reference>
<feature type="compositionally biased region" description="Polar residues" evidence="3">
    <location>
        <begin position="121"/>
        <end position="147"/>
    </location>
</feature>
<name>A0A5A7UIG1_CUCMM</name>
<feature type="domain" description="Integrase catalytic" evidence="4">
    <location>
        <begin position="298"/>
        <end position="477"/>
    </location>
</feature>
<dbReference type="GO" id="GO:0003964">
    <property type="term" value="F:RNA-directed DNA polymerase activity"/>
    <property type="evidence" value="ECO:0007669"/>
    <property type="project" value="UniProtKB-KW"/>
</dbReference>
<dbReference type="Proteomes" id="UP000321393">
    <property type="component" value="Unassembled WGS sequence"/>
</dbReference>
<dbReference type="InterPro" id="IPR036397">
    <property type="entry name" value="RNaseH_sf"/>
</dbReference>
<sequence>MFLEGRHQFGFLTRETVRPSPGDALERLWKGEDSLIQSMLINRLNPKFDNVCGRILGQRPLPSLMEVCFEVRLEEDRTNAMGVLTTPTIDSAAFSTRSSNHDSNKNNGKSIPVCKKRSSNEKQNSGRAYISETTPASTSQSTDPTASQIKTPALGAIAQSGSSEHFISYASCAGNEKIRIVDGSLAPIAVKGQIVSFDGFALQNDLHVPKLSYNLLSISKITRELHCKAIFLLESVYFQDMSSGRTIGTAWHSRGLYILDDDTSCSSLSRVSLLSSYFSTSEQDSKQHRVFFPSQPYKPTQPFILVHSDVWGPSKVTTSSEKRWFVTFIDNHTRLTWVYLITDKSEVLSIFQNFYHTIKTQFHTKIAILRSDNGREFQNHNLSEFLASKGIVHQTSYAYTPQQNGVAERKNRHLVEVARSLMLSTSLPSYLWGDAILTVVHLINRMSSRILHLQTLLDCLKKSYPSTRPVSEVPLRVFGCTAYVHNFDPNQTKFTPRAQACVFVGYPHHQRGYKYFHPPSRKYFVTMDVTFCENRPYFPVSHLQGQSVSEESNSTFKFVESTPITVSDIDPYPIILPTNQAPWKTYYRRNLRKEVGSSTSQPSTPVQDFEPPRDQGMENPTKPCTNNTMSENDKSDVAVFENMEEKNRKDETEVRIETSNDEAEQSHTRKLDEYDPSLDIPIALRKGTRSCTKHPICNYVSYNNLSPQFRAFTSSLDSTIIPKNIYTALECPEWKNAVMEEMKTLEKNRTWEICVLPKGHKTVGCKWVFSLKYKGDSTLDRHKTRFTTFVKSQGYIQGHSDHTLFTKASKTGKIAILIVYVDDIVLTGDDQTKISLLKQRMGDEFEIKDLGNLKYFLRMEVARSKEGISVSQRKYTLDLLTETSMLGCRPADTPIEFNCKLGNSDDQVPVDKEQYQCLVGKLIYLSHTRPDISFAVSFISQFMQAPYEKHMEAVNRILRYLKNTPDLHQECETPLKLFRDNKVAISIANDPVQNDRTKHVEIDRHFIKERLDSGSICIPYIPSSQQIADVLTKGLLKPHFDLCVSKLELIDIYVPT</sequence>
<dbReference type="SUPFAM" id="SSF53098">
    <property type="entry name" value="Ribonuclease H-like"/>
    <property type="match status" value="1"/>
</dbReference>